<dbReference type="GO" id="GO:0032259">
    <property type="term" value="P:methylation"/>
    <property type="evidence" value="ECO:0007669"/>
    <property type="project" value="UniProtKB-KW"/>
</dbReference>
<evidence type="ECO:0000313" key="4">
    <source>
        <dbReference type="EMBL" id="RAM00499.1"/>
    </source>
</evidence>
<dbReference type="OrthoDB" id="9790700at2"/>
<organism evidence="4 5">
    <name type="scientific">Desulfobacter hydrogenophilus</name>
    <dbReference type="NCBI Taxonomy" id="2291"/>
    <lineage>
        <taxon>Bacteria</taxon>
        <taxon>Pseudomonadati</taxon>
        <taxon>Thermodesulfobacteriota</taxon>
        <taxon>Desulfobacteria</taxon>
        <taxon>Desulfobacterales</taxon>
        <taxon>Desulfobacteraceae</taxon>
        <taxon>Desulfobacter</taxon>
    </lineage>
</organism>
<keyword evidence="3" id="KW-0808">Transferase</keyword>
<dbReference type="SUPFAM" id="SSF53335">
    <property type="entry name" value="S-adenosyl-L-methionine-dependent methyltransferases"/>
    <property type="match status" value="1"/>
</dbReference>
<feature type="region of interest" description="Disordered" evidence="1">
    <location>
        <begin position="21"/>
        <end position="41"/>
    </location>
</feature>
<dbReference type="RefSeq" id="WP_111959539.1">
    <property type="nucleotide sequence ID" value="NZ_CP036313.1"/>
</dbReference>
<dbReference type="Proteomes" id="UP000293902">
    <property type="component" value="Chromosome"/>
</dbReference>
<sequence>MAIQANSRTFWEDQWLDIIGRSRSEQPPKAETPGASAMDRWDNMAKDFAQRTSGEKASARRDAALKQLVDKGIVTPETRVLDIGAGPGSWALPISRICAHVTALEPSGGMIDIMSERIEQEKVNNITIVQKTWQETNLAEQGWEKAFDLVFASMTPGIDGPDAVMKLMTASCHDCYMSAFSGPGMNQQFTPLWETFFDRPMPQRHMDIIYPFNLVYAMGFRPDITFSWWDKEINWDRDHTIRHITRFFQPHMEITQEAEQIISDYVDTRCVNGEYVPAAPVCRGVMTWSVHEDRRTTQGWPDGI</sequence>
<dbReference type="AlphaFoldDB" id="A0A328F7Y6"/>
<evidence type="ECO:0000313" key="3">
    <source>
        <dbReference type="EMBL" id="QBH13377.1"/>
    </source>
</evidence>
<dbReference type="InterPro" id="IPR041698">
    <property type="entry name" value="Methyltransf_25"/>
</dbReference>
<dbReference type="Proteomes" id="UP000248798">
    <property type="component" value="Unassembled WGS sequence"/>
</dbReference>
<gene>
    <name evidence="4" type="ORF">DO021_18820</name>
    <name evidence="3" type="ORF">EYB58_10865</name>
</gene>
<evidence type="ECO:0000259" key="2">
    <source>
        <dbReference type="Pfam" id="PF13649"/>
    </source>
</evidence>
<evidence type="ECO:0000313" key="5">
    <source>
        <dbReference type="Proteomes" id="UP000248798"/>
    </source>
</evidence>
<accession>A0A328F7Y6</accession>
<dbReference type="InterPro" id="IPR029063">
    <property type="entry name" value="SAM-dependent_MTases_sf"/>
</dbReference>
<evidence type="ECO:0000313" key="6">
    <source>
        <dbReference type="Proteomes" id="UP000293902"/>
    </source>
</evidence>
<keyword evidence="3" id="KW-0489">Methyltransferase</keyword>
<dbReference type="CDD" id="cd02440">
    <property type="entry name" value="AdoMet_MTases"/>
    <property type="match status" value="1"/>
</dbReference>
<reference evidence="4 5" key="1">
    <citation type="submission" date="2018-06" db="EMBL/GenBank/DDBJ databases">
        <title>Complete Genome Sequence of Desulfobacter hydrogenophilus (DSM3380).</title>
        <authorList>
            <person name="Marietou A."/>
            <person name="Schreiber L."/>
            <person name="Marshall I."/>
            <person name="Jorgensen B."/>
        </authorList>
    </citation>
    <scope>NUCLEOTIDE SEQUENCE [LARGE SCALE GENOMIC DNA]</scope>
    <source>
        <strain evidence="4 5">DSM 3380</strain>
    </source>
</reference>
<dbReference type="GO" id="GO:0008168">
    <property type="term" value="F:methyltransferase activity"/>
    <property type="evidence" value="ECO:0007669"/>
    <property type="project" value="UniProtKB-KW"/>
</dbReference>
<keyword evidence="6" id="KW-1185">Reference proteome</keyword>
<dbReference type="EMBL" id="CP036313">
    <property type="protein sequence ID" value="QBH13377.1"/>
    <property type="molecule type" value="Genomic_DNA"/>
</dbReference>
<protein>
    <submittedName>
        <fullName evidence="3">Class I SAM-dependent methyltransferase</fullName>
    </submittedName>
</protein>
<dbReference type="Gene3D" id="3.40.50.150">
    <property type="entry name" value="Vaccinia Virus protein VP39"/>
    <property type="match status" value="1"/>
</dbReference>
<reference evidence="3 6" key="2">
    <citation type="submission" date="2019-02" db="EMBL/GenBank/DDBJ databases">
        <title>Complete genome sequence of Desulfobacter hydrogenophilus AcRS1.</title>
        <authorList>
            <person name="Marietou A."/>
            <person name="Lund M.B."/>
            <person name="Marshall I.P.G."/>
            <person name="Schreiber L."/>
            <person name="Jorgensen B."/>
        </authorList>
    </citation>
    <scope>NUCLEOTIDE SEQUENCE [LARGE SCALE GENOMIC DNA]</scope>
    <source>
        <strain evidence="3 6">AcRS1</strain>
    </source>
</reference>
<dbReference type="Pfam" id="PF13649">
    <property type="entry name" value="Methyltransf_25"/>
    <property type="match status" value="1"/>
</dbReference>
<proteinExistence type="predicted"/>
<feature type="domain" description="Methyltransferase" evidence="2">
    <location>
        <begin position="80"/>
        <end position="155"/>
    </location>
</feature>
<dbReference type="PANTHER" id="PTHR43667:SF2">
    <property type="entry name" value="FATTY ACID C-METHYL TRANSFERASE"/>
    <property type="match status" value="1"/>
</dbReference>
<dbReference type="InterPro" id="IPR050723">
    <property type="entry name" value="CFA/CMAS"/>
</dbReference>
<dbReference type="PANTHER" id="PTHR43667">
    <property type="entry name" value="CYCLOPROPANE-FATTY-ACYL-PHOSPHOLIPID SYNTHASE"/>
    <property type="match status" value="1"/>
</dbReference>
<evidence type="ECO:0000256" key="1">
    <source>
        <dbReference type="SAM" id="MobiDB-lite"/>
    </source>
</evidence>
<dbReference type="EMBL" id="QLNI01000046">
    <property type="protein sequence ID" value="RAM00499.1"/>
    <property type="molecule type" value="Genomic_DNA"/>
</dbReference>
<name>A0A328F7Y6_9BACT</name>